<evidence type="ECO:0008006" key="3">
    <source>
        <dbReference type="Google" id="ProtNLM"/>
    </source>
</evidence>
<dbReference type="InterPro" id="IPR008729">
    <property type="entry name" value="PA_de_COase"/>
</dbReference>
<dbReference type="PANTHER" id="PTHR40087">
    <property type="entry name" value="PHENOLIC ACID DECARBOXYLASE PADC"/>
    <property type="match status" value="1"/>
</dbReference>
<comment type="caution">
    <text evidence="1">The sequence shown here is derived from an EMBL/GenBank/DDBJ whole genome shotgun (WGS) entry which is preliminary data.</text>
</comment>
<evidence type="ECO:0000313" key="1">
    <source>
        <dbReference type="EMBL" id="KAK8844538.1"/>
    </source>
</evidence>
<dbReference type="GO" id="GO:0016831">
    <property type="term" value="F:carboxy-lyase activity"/>
    <property type="evidence" value="ECO:0007669"/>
    <property type="project" value="InterPro"/>
</dbReference>
<dbReference type="Pfam" id="PF05870">
    <property type="entry name" value="PA_decarbox"/>
    <property type="match status" value="1"/>
</dbReference>
<accession>A0AAW0YEI1</accession>
<dbReference type="InterPro" id="IPR012674">
    <property type="entry name" value="Calycin"/>
</dbReference>
<proteinExistence type="predicted"/>
<dbReference type="PANTHER" id="PTHR40087:SF1">
    <property type="entry name" value="PHENOLIC ACID DECARBOXYLASE PADC"/>
    <property type="match status" value="1"/>
</dbReference>
<dbReference type="KEGG" id="kne:92183643"/>
<evidence type="ECO:0000313" key="2">
    <source>
        <dbReference type="Proteomes" id="UP001388673"/>
    </source>
</evidence>
<gene>
    <name evidence="1" type="ORF">IAR55_006385</name>
</gene>
<sequence length="176" mass="20787">MIYPEEAQKVHEQWKEDLSDLHLIYDYDAKNPDTGAPEKWRYEMWFSHEDRITYAIHGGPMAGRYNYQKADYQCIRPGELWQCNWLEETGTICSLVYDIPNKRITTLLGFSRGHWDNPEKAHGDKRNQADFDRWRTLAKEGKSQADRFMLNDQAHILEIFRGPGELKAIDPKWPTL</sequence>
<organism evidence="1 2">
    <name type="scientific">Kwoniella newhampshirensis</name>
    <dbReference type="NCBI Taxonomy" id="1651941"/>
    <lineage>
        <taxon>Eukaryota</taxon>
        <taxon>Fungi</taxon>
        <taxon>Dikarya</taxon>
        <taxon>Basidiomycota</taxon>
        <taxon>Agaricomycotina</taxon>
        <taxon>Tremellomycetes</taxon>
        <taxon>Tremellales</taxon>
        <taxon>Cryptococcaceae</taxon>
        <taxon>Kwoniella</taxon>
    </lineage>
</organism>
<dbReference type="GeneID" id="92183643"/>
<reference evidence="1 2" key="1">
    <citation type="journal article" date="2024" name="bioRxiv">
        <title>Comparative genomics of Cryptococcus and Kwoniella reveals pathogenesis evolution and contrasting karyotype dynamics via intercentromeric recombination or chromosome fusion.</title>
        <authorList>
            <person name="Coelho M.A."/>
            <person name="David-Palma M."/>
            <person name="Shea T."/>
            <person name="Bowers K."/>
            <person name="McGinley-Smith S."/>
            <person name="Mohammad A.W."/>
            <person name="Gnirke A."/>
            <person name="Yurkov A.M."/>
            <person name="Nowrousian M."/>
            <person name="Sun S."/>
            <person name="Cuomo C.A."/>
            <person name="Heitman J."/>
        </authorList>
    </citation>
    <scope>NUCLEOTIDE SEQUENCE [LARGE SCALE GENOMIC DNA]</scope>
    <source>
        <strain evidence="1 2">CBS 13917</strain>
    </source>
</reference>
<protein>
    <recommendedName>
        <fullName evidence="3">Phenol acid carboxylase</fullName>
    </recommendedName>
</protein>
<dbReference type="SUPFAM" id="SSF50814">
    <property type="entry name" value="Lipocalins"/>
    <property type="match status" value="1"/>
</dbReference>
<dbReference type="Proteomes" id="UP001388673">
    <property type="component" value="Unassembled WGS sequence"/>
</dbReference>
<dbReference type="AlphaFoldDB" id="A0AAW0YEI1"/>
<name>A0AAW0YEI1_9TREE</name>
<dbReference type="EMBL" id="JBCAWK010000013">
    <property type="protein sequence ID" value="KAK8844538.1"/>
    <property type="molecule type" value="Genomic_DNA"/>
</dbReference>
<dbReference type="RefSeq" id="XP_066799762.1">
    <property type="nucleotide sequence ID" value="XM_066949468.1"/>
</dbReference>
<dbReference type="Gene3D" id="2.40.128.20">
    <property type="match status" value="1"/>
</dbReference>
<keyword evidence="2" id="KW-1185">Reference proteome</keyword>